<keyword evidence="1" id="KW-0732">Signal</keyword>
<evidence type="ECO:0000313" key="3">
    <source>
        <dbReference type="Proteomes" id="UP001363622"/>
    </source>
</evidence>
<gene>
    <name evidence="2" type="ORF">IWZ03DRAFT_377213</name>
</gene>
<dbReference type="EMBL" id="JBBPHU010000005">
    <property type="protein sequence ID" value="KAK7517831.1"/>
    <property type="molecule type" value="Genomic_DNA"/>
</dbReference>
<proteinExistence type="predicted"/>
<name>A0ABR1KSR4_9PEZI</name>
<organism evidence="2 3">
    <name type="scientific">Phyllosticta citriasiana</name>
    <dbReference type="NCBI Taxonomy" id="595635"/>
    <lineage>
        <taxon>Eukaryota</taxon>
        <taxon>Fungi</taxon>
        <taxon>Dikarya</taxon>
        <taxon>Ascomycota</taxon>
        <taxon>Pezizomycotina</taxon>
        <taxon>Dothideomycetes</taxon>
        <taxon>Dothideomycetes incertae sedis</taxon>
        <taxon>Botryosphaeriales</taxon>
        <taxon>Phyllostictaceae</taxon>
        <taxon>Phyllosticta</taxon>
    </lineage>
</organism>
<evidence type="ECO:0000313" key="2">
    <source>
        <dbReference type="EMBL" id="KAK7517831.1"/>
    </source>
</evidence>
<keyword evidence="3" id="KW-1185">Reference proteome</keyword>
<comment type="caution">
    <text evidence="2">The sequence shown here is derived from an EMBL/GenBank/DDBJ whole genome shotgun (WGS) entry which is preliminary data.</text>
</comment>
<protein>
    <recommendedName>
        <fullName evidence="4">Secreted protein</fullName>
    </recommendedName>
</protein>
<dbReference type="Proteomes" id="UP001363622">
    <property type="component" value="Unassembled WGS sequence"/>
</dbReference>
<accession>A0ABR1KSR4</accession>
<feature type="signal peptide" evidence="1">
    <location>
        <begin position="1"/>
        <end position="28"/>
    </location>
</feature>
<feature type="chain" id="PRO_5045832372" description="Secreted protein" evidence="1">
    <location>
        <begin position="29"/>
        <end position="74"/>
    </location>
</feature>
<evidence type="ECO:0008006" key="4">
    <source>
        <dbReference type="Google" id="ProtNLM"/>
    </source>
</evidence>
<evidence type="ECO:0000256" key="1">
    <source>
        <dbReference type="SAM" id="SignalP"/>
    </source>
</evidence>
<reference evidence="2 3" key="1">
    <citation type="submission" date="2024-04" db="EMBL/GenBank/DDBJ databases">
        <title>Phyllosticta paracitricarpa is synonymous to the EU quarantine fungus P. citricarpa based on phylogenomic analyses.</title>
        <authorList>
            <consortium name="Lawrence Berkeley National Laboratory"/>
            <person name="Van Ingen-Buijs V.A."/>
            <person name="Van Westerhoven A.C."/>
            <person name="Haridas S."/>
            <person name="Skiadas P."/>
            <person name="Martin F."/>
            <person name="Groenewald J.Z."/>
            <person name="Crous P.W."/>
            <person name="Seidl M.F."/>
        </authorList>
    </citation>
    <scope>NUCLEOTIDE SEQUENCE [LARGE SCALE GENOMIC DNA]</scope>
    <source>
        <strain evidence="2 3">CBS 123371</strain>
    </source>
</reference>
<sequence length="74" mass="7973">MTILQAYISTALLRFYLISLSASHHTRASPTADLHRLDPHATTTPVANLVGLQGCLVGRGTGTGPRCRKLTYIP</sequence>